<keyword evidence="3" id="KW-1185">Reference proteome</keyword>
<keyword evidence="1" id="KW-0472">Membrane</keyword>
<dbReference type="InterPro" id="IPR021514">
    <property type="entry name" value="DUF3176"/>
</dbReference>
<feature type="transmembrane region" description="Helical" evidence="1">
    <location>
        <begin position="51"/>
        <end position="73"/>
    </location>
</feature>
<name>A0A8H6N813_9PEZI</name>
<evidence type="ECO:0000313" key="2">
    <source>
        <dbReference type="EMBL" id="KAF6822860.1"/>
    </source>
</evidence>
<accession>A0A8H6N813</accession>
<dbReference type="Proteomes" id="UP000654918">
    <property type="component" value="Unassembled WGS sequence"/>
</dbReference>
<dbReference type="PANTHER" id="PTHR35394:SF5">
    <property type="entry name" value="DUF3176 DOMAIN-CONTAINING PROTEIN"/>
    <property type="match status" value="1"/>
</dbReference>
<evidence type="ECO:0000313" key="3">
    <source>
        <dbReference type="Proteomes" id="UP000654918"/>
    </source>
</evidence>
<evidence type="ECO:0000256" key="1">
    <source>
        <dbReference type="SAM" id="Phobius"/>
    </source>
</evidence>
<dbReference type="Pfam" id="PF11374">
    <property type="entry name" value="DUF3176"/>
    <property type="match status" value="1"/>
</dbReference>
<comment type="caution">
    <text evidence="2">The sequence shown here is derived from an EMBL/GenBank/DDBJ whole genome shotgun (WGS) entry which is preliminary data.</text>
</comment>
<feature type="transmembrane region" description="Helical" evidence="1">
    <location>
        <begin position="15"/>
        <end position="39"/>
    </location>
</feature>
<sequence>MLHFKRSAGEIFDGWWLETICCLLSVACLATLIVFLGIYDNQPLPELPSGITVNTVIALLSTIARTAFTIPVAEGLSQCKWNWFKQKPRPLRDLDLFDQASRGPWGSLSLLVRTKGWLIGIFSAILLVSSVGTSTLTQSAVSYPTRQMEQPEPAPAWSLHTVDFRDLTHVLGEAIFRSNLTTAVLLFPFCGC</sequence>
<dbReference type="PANTHER" id="PTHR35394">
    <property type="entry name" value="DUF3176 DOMAIN-CONTAINING PROTEIN"/>
    <property type="match status" value="1"/>
</dbReference>
<proteinExistence type="predicted"/>
<reference evidence="2" key="1">
    <citation type="journal article" date="2020" name="Phytopathology">
        <title>Genome Sequence Resources of Colletotrichum truncatum, C. plurivorum, C. musicola, and C. sojae: Four Species Pathogenic to Soybean (Glycine max).</title>
        <authorList>
            <person name="Rogerio F."/>
            <person name="Boufleur T.R."/>
            <person name="Ciampi-Guillardi M."/>
            <person name="Sukno S.A."/>
            <person name="Thon M.R."/>
            <person name="Massola Junior N.S."/>
            <person name="Baroncelli R."/>
        </authorList>
    </citation>
    <scope>NUCLEOTIDE SEQUENCE</scope>
    <source>
        <strain evidence="2">LFN00145</strain>
    </source>
</reference>
<dbReference type="AlphaFoldDB" id="A0A8H6N813"/>
<feature type="transmembrane region" description="Helical" evidence="1">
    <location>
        <begin position="117"/>
        <end position="137"/>
    </location>
</feature>
<keyword evidence="1" id="KW-0812">Transmembrane</keyword>
<keyword evidence="1" id="KW-1133">Transmembrane helix</keyword>
<dbReference type="EMBL" id="WIGO01000226">
    <property type="protein sequence ID" value="KAF6822860.1"/>
    <property type="molecule type" value="Genomic_DNA"/>
</dbReference>
<organism evidence="2 3">
    <name type="scientific">Colletotrichum plurivorum</name>
    <dbReference type="NCBI Taxonomy" id="2175906"/>
    <lineage>
        <taxon>Eukaryota</taxon>
        <taxon>Fungi</taxon>
        <taxon>Dikarya</taxon>
        <taxon>Ascomycota</taxon>
        <taxon>Pezizomycotina</taxon>
        <taxon>Sordariomycetes</taxon>
        <taxon>Hypocreomycetidae</taxon>
        <taxon>Glomerellales</taxon>
        <taxon>Glomerellaceae</taxon>
        <taxon>Colletotrichum</taxon>
        <taxon>Colletotrichum orchidearum species complex</taxon>
    </lineage>
</organism>
<gene>
    <name evidence="2" type="ORF">CPLU01_11754</name>
</gene>
<protein>
    <submittedName>
        <fullName evidence="2">Uncharacterized protein</fullName>
    </submittedName>
</protein>